<keyword evidence="2" id="KW-1185">Reference proteome</keyword>
<dbReference type="InterPro" id="IPR036869">
    <property type="entry name" value="J_dom_sf"/>
</dbReference>
<gene>
    <name evidence="1" type="ORF">Acr_23g0021760</name>
</gene>
<sequence>MLTRFSPRSRTLEASLQFNSSRSEAPRPAWKRHNVQYREIPGKLCSLAAKIQQLKQRVASGETGNVDYYALIGLRRGCSRSELERAHLLLTLRHKPDKANSFIDRCEFADQRDVDSVRDRAKLSALLLYRLIQKGYTSVMTTIMDEESVEKQRKKAAAALQDASIQVQQSPEQTKLESELGNSSKVSLEVSTCNRIENKSTSASVFQGVFCRDLAVVGNLLSQVGFNRPIPVKYEALSC</sequence>
<evidence type="ECO:0000313" key="2">
    <source>
        <dbReference type="Proteomes" id="UP000585474"/>
    </source>
</evidence>
<reference evidence="1 2" key="1">
    <citation type="submission" date="2019-07" db="EMBL/GenBank/DDBJ databases">
        <title>De Novo Assembly of kiwifruit Actinidia rufa.</title>
        <authorList>
            <person name="Sugita-Konishi S."/>
            <person name="Sato K."/>
            <person name="Mori E."/>
            <person name="Abe Y."/>
            <person name="Kisaki G."/>
            <person name="Hamano K."/>
            <person name="Suezawa K."/>
            <person name="Otani M."/>
            <person name="Fukuda T."/>
            <person name="Manabe T."/>
            <person name="Gomi K."/>
            <person name="Tabuchi M."/>
            <person name="Akimitsu K."/>
            <person name="Kataoka I."/>
        </authorList>
    </citation>
    <scope>NUCLEOTIDE SEQUENCE [LARGE SCALE GENOMIC DNA]</scope>
    <source>
        <strain evidence="2">cv. Fuchu</strain>
    </source>
</reference>
<dbReference type="InterPro" id="IPR001623">
    <property type="entry name" value="DnaJ_domain"/>
</dbReference>
<dbReference type="PANTHER" id="PTHR46816:SF1">
    <property type="entry name" value="TETRATRICOPEPTIDE REPEAT (TPR)-LIKE SUPERFAMILY PROTEIN"/>
    <property type="match status" value="1"/>
</dbReference>
<dbReference type="AlphaFoldDB" id="A0A7J0GSV3"/>
<dbReference type="CDD" id="cd06257">
    <property type="entry name" value="DnaJ"/>
    <property type="match status" value="1"/>
</dbReference>
<name>A0A7J0GSV3_9ERIC</name>
<dbReference type="OrthoDB" id="1903421at2759"/>
<protein>
    <submittedName>
        <fullName evidence="1">Tetratricopeptide repeat (TPR)-like superfamily protein</fullName>
    </submittedName>
</protein>
<organism evidence="1 2">
    <name type="scientific">Actinidia rufa</name>
    <dbReference type="NCBI Taxonomy" id="165716"/>
    <lineage>
        <taxon>Eukaryota</taxon>
        <taxon>Viridiplantae</taxon>
        <taxon>Streptophyta</taxon>
        <taxon>Embryophyta</taxon>
        <taxon>Tracheophyta</taxon>
        <taxon>Spermatophyta</taxon>
        <taxon>Magnoliopsida</taxon>
        <taxon>eudicotyledons</taxon>
        <taxon>Gunneridae</taxon>
        <taxon>Pentapetalae</taxon>
        <taxon>asterids</taxon>
        <taxon>Ericales</taxon>
        <taxon>Actinidiaceae</taxon>
        <taxon>Actinidia</taxon>
    </lineage>
</organism>
<dbReference type="Gene3D" id="1.10.287.110">
    <property type="entry name" value="DnaJ domain"/>
    <property type="match status" value="1"/>
</dbReference>
<dbReference type="EMBL" id="BJWL01000023">
    <property type="protein sequence ID" value="GFZ13791.1"/>
    <property type="molecule type" value="Genomic_DNA"/>
</dbReference>
<accession>A0A7J0GSV3</accession>
<dbReference type="PANTHER" id="PTHR46816">
    <property type="entry name" value="OS01G0273500 PROTEIN"/>
    <property type="match status" value="1"/>
</dbReference>
<dbReference type="Proteomes" id="UP000585474">
    <property type="component" value="Unassembled WGS sequence"/>
</dbReference>
<evidence type="ECO:0000313" key="1">
    <source>
        <dbReference type="EMBL" id="GFZ13791.1"/>
    </source>
</evidence>
<dbReference type="SUPFAM" id="SSF46565">
    <property type="entry name" value="Chaperone J-domain"/>
    <property type="match status" value="1"/>
</dbReference>
<proteinExistence type="predicted"/>
<comment type="caution">
    <text evidence="1">The sequence shown here is derived from an EMBL/GenBank/DDBJ whole genome shotgun (WGS) entry which is preliminary data.</text>
</comment>